<dbReference type="AlphaFoldDB" id="A0AAE3E1J6"/>
<sequence>MNEEFSKELCDLIKLFEKKFDKGESVKGYLSKKAFDVEFKDILLNQWGIKHLHLTDKEANSIEEMKNNRSNILLFFIVDNQDVYFLDVRKHPKGAGFITLELLYIVYNNRWMEKIGARKVEGIIDLQPEINSNEELYKLYKNSINCNMLKFGNEVYRMGWGVSSKGHKMDYSIILCELNRKISQISCKYGDRYAGFELTLDGHFGNVILEGSGNKIPI</sequence>
<gene>
    <name evidence="1" type="ORF">LKE05_13655</name>
</gene>
<accession>A0AAE3E1J6</accession>
<organism evidence="1 2">
    <name type="scientific">Hominilimicola fabiformis</name>
    <dbReference type="NCBI Taxonomy" id="2885356"/>
    <lineage>
        <taxon>Bacteria</taxon>
        <taxon>Bacillati</taxon>
        <taxon>Bacillota</taxon>
        <taxon>Clostridia</taxon>
        <taxon>Eubacteriales</taxon>
        <taxon>Oscillospiraceae</taxon>
        <taxon>Hominilimicola</taxon>
    </lineage>
</organism>
<dbReference type="RefSeq" id="WP_147513802.1">
    <property type="nucleotide sequence ID" value="NZ_JBBNHX010000032.1"/>
</dbReference>
<dbReference type="EMBL" id="JAJEQM010000029">
    <property type="protein sequence ID" value="MCC2211826.1"/>
    <property type="molecule type" value="Genomic_DNA"/>
</dbReference>
<keyword evidence="2" id="KW-1185">Reference proteome</keyword>
<comment type="caution">
    <text evidence="1">The sequence shown here is derived from an EMBL/GenBank/DDBJ whole genome shotgun (WGS) entry which is preliminary data.</text>
</comment>
<evidence type="ECO:0000313" key="2">
    <source>
        <dbReference type="Proteomes" id="UP001198242"/>
    </source>
</evidence>
<reference evidence="1 2" key="1">
    <citation type="submission" date="2021-10" db="EMBL/GenBank/DDBJ databases">
        <title>Anaerobic single-cell dispensing facilitates the cultivation of human gut bacteria.</title>
        <authorList>
            <person name="Afrizal A."/>
        </authorList>
    </citation>
    <scope>NUCLEOTIDE SEQUENCE [LARGE SCALE GENOMIC DNA]</scope>
    <source>
        <strain evidence="1 2">CLA-AA-H232</strain>
    </source>
</reference>
<dbReference type="Proteomes" id="UP001198242">
    <property type="component" value="Unassembled WGS sequence"/>
</dbReference>
<proteinExistence type="predicted"/>
<name>A0AAE3E1J6_9FIRM</name>
<protein>
    <submittedName>
        <fullName evidence="1">Uncharacterized protein</fullName>
    </submittedName>
</protein>
<evidence type="ECO:0000313" key="1">
    <source>
        <dbReference type="EMBL" id="MCC2211826.1"/>
    </source>
</evidence>